<dbReference type="Gene3D" id="3.40.50.10140">
    <property type="entry name" value="Toll/interleukin-1 receptor homology (TIR) domain"/>
    <property type="match status" value="1"/>
</dbReference>
<dbReference type="EMBL" id="WJBB01000002">
    <property type="protein sequence ID" value="MBC3795988.1"/>
    <property type="molecule type" value="Genomic_DNA"/>
</dbReference>
<dbReference type="Proteomes" id="UP000653358">
    <property type="component" value="Unassembled WGS sequence"/>
</dbReference>
<feature type="coiled-coil region" evidence="1">
    <location>
        <begin position="400"/>
        <end position="430"/>
    </location>
</feature>
<dbReference type="InterPro" id="IPR036890">
    <property type="entry name" value="HATPase_C_sf"/>
</dbReference>
<gene>
    <name evidence="2" type="ORF">GH807_02835</name>
</gene>
<evidence type="ECO:0008006" key="4">
    <source>
        <dbReference type="Google" id="ProtNLM"/>
    </source>
</evidence>
<dbReference type="RefSeq" id="WP_148602642.1">
    <property type="nucleotide sequence ID" value="NZ_RXYB01000003.1"/>
</dbReference>
<dbReference type="Gene3D" id="3.30.565.10">
    <property type="entry name" value="Histidine kinase-like ATPase, C-terminal domain"/>
    <property type="match status" value="1"/>
</dbReference>
<keyword evidence="3" id="KW-1185">Reference proteome</keyword>
<comment type="caution">
    <text evidence="2">The sequence shown here is derived from an EMBL/GenBank/DDBJ whole genome shotgun (WGS) entry which is preliminary data.</text>
</comment>
<name>A0ABR6WI77_9FIRM</name>
<protein>
    <recommendedName>
        <fullName evidence="4">TIR domain-containing protein</fullName>
    </recommendedName>
</protein>
<reference evidence="2 3" key="1">
    <citation type="journal article" date="2020" name="mSystems">
        <title>Defining Genomic and Predicted Metabolic Features of the Acetobacterium Genus.</title>
        <authorList>
            <person name="Ross D.E."/>
            <person name="Marshall C.W."/>
            <person name="Gulliver D."/>
            <person name="May H.D."/>
            <person name="Norman R.S."/>
        </authorList>
    </citation>
    <scope>NUCLEOTIDE SEQUENCE [LARGE SCALE GENOMIC DNA]</scope>
    <source>
        <strain evidence="2 3">DSM 9173</strain>
    </source>
</reference>
<dbReference type="InterPro" id="IPR035897">
    <property type="entry name" value="Toll_tir_struct_dom_sf"/>
</dbReference>
<evidence type="ECO:0000313" key="3">
    <source>
        <dbReference type="Proteomes" id="UP000653358"/>
    </source>
</evidence>
<evidence type="ECO:0000256" key="1">
    <source>
        <dbReference type="SAM" id="Coils"/>
    </source>
</evidence>
<dbReference type="SUPFAM" id="SSF52200">
    <property type="entry name" value="Toll/Interleukin receptor TIR domain"/>
    <property type="match status" value="1"/>
</dbReference>
<evidence type="ECO:0000313" key="2">
    <source>
        <dbReference type="EMBL" id="MBC3795988.1"/>
    </source>
</evidence>
<accession>A0ABR6WI77</accession>
<dbReference type="SUPFAM" id="SSF55874">
    <property type="entry name" value="ATPase domain of HSP90 chaperone/DNA topoisomerase II/histidine kinase"/>
    <property type="match status" value="1"/>
</dbReference>
<organism evidence="2 3">
    <name type="scientific">Acetobacterium tundrae</name>
    <dbReference type="NCBI Taxonomy" id="132932"/>
    <lineage>
        <taxon>Bacteria</taxon>
        <taxon>Bacillati</taxon>
        <taxon>Bacillota</taxon>
        <taxon>Clostridia</taxon>
        <taxon>Eubacteriales</taxon>
        <taxon>Eubacteriaceae</taxon>
        <taxon>Acetobacterium</taxon>
    </lineage>
</organism>
<keyword evidence="1" id="KW-0175">Coiled coil</keyword>
<dbReference type="Pfam" id="PF13589">
    <property type="entry name" value="HATPase_c_3"/>
    <property type="match status" value="1"/>
</dbReference>
<sequence>MKNSIPFSLNYNALKMFGRQLYSNAWAAISELVANGFDAEASKVYLYINMIDKEHSTIELLDNGSGMDERELRNKYVIIGRNRRLSNPKDTATGRKGIGKLAALYLSDNYNIIAKKDSDITAWAVDISNMDDLSIPSLEEIDTMSIKVTCADIWNGTEFENGTLIQLLDVNLRRLGDAAIDALEHKLSNYFLFDSMEKKLKVCIIKKATDELVFKDVYKSIAFDNMSHIYCSEDTYIDSTKDSFEVNYNNKLSTNKTQLFKRKKQNFPAEVTNRGLKEKVSIKGIKEFYGKEKEYVLTGWIGIHSSIDSQTSKKNDKRYIKNQFYNPNQIRVYVRNKLANENILGKLDLVGTYANYLEGEVSFEILDDDDFDDIATSNRQEFSIIDERVTLLISLLRGIASQLVARRQELADKVNEIKNAEDEQIRAKEKSTFEQELHDDLISASVPVDIANDVSPIIANKLKGQYELKTSYKLFISHAKKDRMFTDFISHYLQHRGFKWTDDYTTTDIFYSSDGLDITGLTPLSNMIREMILNHNTDILFFTSQNFLKSQFCLFEGGAAWATRAIVDYSIISVDYGCIPVFLTNGKPEFAFDIKDRSSFELNEQNYNNILKILNRLIRHLNNNRRLYEEQEVEEIVEASFKDKVQMKKEGKNLRDYMDNDVYEYWNTYIMDMIDNYIIEQQL</sequence>
<proteinExistence type="predicted"/>